<dbReference type="InterPro" id="IPR035474">
    <property type="entry name" value="SIS_Kpsf"/>
</dbReference>
<evidence type="ECO:0000259" key="12">
    <source>
        <dbReference type="PROSITE" id="PS51371"/>
    </source>
</evidence>
<dbReference type="InterPro" id="IPR000644">
    <property type="entry name" value="CBS_dom"/>
</dbReference>
<feature type="site" description="Catalytically relevant" evidence="10">
    <location>
        <position position="187"/>
    </location>
</feature>
<evidence type="ECO:0000256" key="3">
    <source>
        <dbReference type="ARBA" id="ARBA00011881"/>
    </source>
</evidence>
<organism evidence="14 15">
    <name type="scientific">Aquicella lusitana</name>
    <dbReference type="NCBI Taxonomy" id="254246"/>
    <lineage>
        <taxon>Bacteria</taxon>
        <taxon>Pseudomonadati</taxon>
        <taxon>Pseudomonadota</taxon>
        <taxon>Gammaproteobacteria</taxon>
        <taxon>Legionellales</taxon>
        <taxon>Coxiellaceae</taxon>
        <taxon>Aquicella</taxon>
    </lineage>
</organism>
<dbReference type="InterPro" id="IPR001347">
    <property type="entry name" value="SIS_dom"/>
</dbReference>
<dbReference type="Gene3D" id="3.40.50.10490">
    <property type="entry name" value="Glucose-6-phosphate isomerase like protein, domain 1"/>
    <property type="match status" value="1"/>
</dbReference>
<dbReference type="GO" id="GO:1901135">
    <property type="term" value="P:carbohydrate derivative metabolic process"/>
    <property type="evidence" value="ECO:0007669"/>
    <property type="project" value="InterPro"/>
</dbReference>
<protein>
    <recommendedName>
        <fullName evidence="8">Arabinose 5-phosphate isomerase</fullName>
        <shortName evidence="8">API</shortName>
        <ecNumber evidence="8">5.3.1.13</ecNumber>
    </recommendedName>
</protein>
<dbReference type="NCBIfam" id="TIGR00393">
    <property type="entry name" value="kpsF"/>
    <property type="match status" value="1"/>
</dbReference>
<keyword evidence="15" id="KW-1185">Reference proteome</keyword>
<comment type="catalytic activity">
    <reaction evidence="8">
        <text>D-arabinose 5-phosphate = D-ribulose 5-phosphate</text>
        <dbReference type="Rhea" id="RHEA:23104"/>
        <dbReference type="ChEBI" id="CHEBI:57693"/>
        <dbReference type="ChEBI" id="CHEBI:58121"/>
        <dbReference type="EC" id="5.3.1.13"/>
    </reaction>
</comment>
<evidence type="ECO:0000259" key="13">
    <source>
        <dbReference type="PROSITE" id="PS51464"/>
    </source>
</evidence>
<keyword evidence="9" id="KW-0479">Metal-binding</keyword>
<comment type="subunit">
    <text evidence="3">Homotetramer.</text>
</comment>
<dbReference type="InterPro" id="IPR046342">
    <property type="entry name" value="CBS_dom_sf"/>
</dbReference>
<feature type="domain" description="CBS" evidence="12">
    <location>
        <begin position="204"/>
        <end position="262"/>
    </location>
</feature>
<dbReference type="PIRSF" id="PIRSF004692">
    <property type="entry name" value="KdsD_KpsF"/>
    <property type="match status" value="1"/>
</dbReference>
<dbReference type="Pfam" id="PF00571">
    <property type="entry name" value="CBS"/>
    <property type="match status" value="2"/>
</dbReference>
<evidence type="ECO:0000256" key="6">
    <source>
        <dbReference type="ARBA" id="ARBA00023235"/>
    </source>
</evidence>
<dbReference type="FunFam" id="3.40.50.10490:FF:000011">
    <property type="entry name" value="Arabinose 5-phosphate isomerase"/>
    <property type="match status" value="1"/>
</dbReference>
<reference evidence="14 15" key="1">
    <citation type="submission" date="2018-07" db="EMBL/GenBank/DDBJ databases">
        <title>Genomic Encyclopedia of Type Strains, Phase IV (KMG-IV): sequencing the most valuable type-strain genomes for metagenomic binning, comparative biology and taxonomic classification.</title>
        <authorList>
            <person name="Goeker M."/>
        </authorList>
    </citation>
    <scope>NUCLEOTIDE SEQUENCE [LARGE SCALE GENOMIC DNA]</scope>
    <source>
        <strain evidence="14 15">DSM 16500</strain>
    </source>
</reference>
<proteinExistence type="inferred from homology"/>
<feature type="site" description="Catalytically relevant" evidence="10">
    <location>
        <position position="53"/>
    </location>
</feature>
<dbReference type="EC" id="5.3.1.13" evidence="8"/>
<feature type="domain" description="CBS" evidence="12">
    <location>
        <begin position="271"/>
        <end position="323"/>
    </location>
</feature>
<dbReference type="GO" id="GO:0019146">
    <property type="term" value="F:arabinose-5-phosphate isomerase activity"/>
    <property type="evidence" value="ECO:0007669"/>
    <property type="project" value="UniProtKB-EC"/>
</dbReference>
<evidence type="ECO:0000313" key="15">
    <source>
        <dbReference type="Proteomes" id="UP000254720"/>
    </source>
</evidence>
<feature type="domain" description="SIS" evidence="13">
    <location>
        <begin position="35"/>
        <end position="178"/>
    </location>
</feature>
<dbReference type="PANTHER" id="PTHR42745:SF1">
    <property type="entry name" value="ARABINOSE 5-PHOSPHATE ISOMERASE KDSD"/>
    <property type="match status" value="1"/>
</dbReference>
<dbReference type="SMART" id="SM00116">
    <property type="entry name" value="CBS"/>
    <property type="match status" value="2"/>
</dbReference>
<keyword evidence="9" id="KW-0862">Zinc</keyword>
<comment type="pathway">
    <text evidence="1">Bacterial outer membrane biogenesis; lipopolysaccharide biosynthesis.</text>
</comment>
<name>A0A370H407_9COXI</name>
<dbReference type="Pfam" id="PF01380">
    <property type="entry name" value="SIS"/>
    <property type="match status" value="1"/>
</dbReference>
<feature type="site" description="Catalytically relevant" evidence="10">
    <location>
        <position position="105"/>
    </location>
</feature>
<comment type="pathway">
    <text evidence="7">Carbohydrate biosynthesis; 3-deoxy-D-manno-octulosonate biosynthesis; 3-deoxy-D-manno-octulosonate from D-ribulose 5-phosphate: step 1/3.</text>
</comment>
<dbReference type="InterPro" id="IPR046348">
    <property type="entry name" value="SIS_dom_sf"/>
</dbReference>
<dbReference type="GO" id="GO:0097367">
    <property type="term" value="F:carbohydrate derivative binding"/>
    <property type="evidence" value="ECO:0007669"/>
    <property type="project" value="InterPro"/>
</dbReference>
<feature type="site" description="Catalytically relevant" evidence="10">
    <location>
        <position position="146"/>
    </location>
</feature>
<dbReference type="GO" id="GO:0046872">
    <property type="term" value="F:metal ion binding"/>
    <property type="evidence" value="ECO:0007669"/>
    <property type="project" value="UniProtKB-KW"/>
</dbReference>
<dbReference type="FunFam" id="3.10.580.10:FF:000007">
    <property type="entry name" value="Arabinose 5-phosphate isomerase"/>
    <property type="match status" value="1"/>
</dbReference>
<keyword evidence="5 11" id="KW-0129">CBS domain</keyword>
<evidence type="ECO:0000256" key="2">
    <source>
        <dbReference type="ARBA" id="ARBA00008165"/>
    </source>
</evidence>
<dbReference type="AlphaFoldDB" id="A0A370H407"/>
<comment type="caution">
    <text evidence="14">The sequence shown here is derived from an EMBL/GenBank/DDBJ whole genome shotgun (WGS) entry which is preliminary data.</text>
</comment>
<keyword evidence="6 8" id="KW-0413">Isomerase</keyword>
<evidence type="ECO:0000256" key="11">
    <source>
        <dbReference type="PROSITE-ProRule" id="PRU00703"/>
    </source>
</evidence>
<evidence type="ECO:0000256" key="9">
    <source>
        <dbReference type="PIRSR" id="PIRSR004692-2"/>
    </source>
</evidence>
<evidence type="ECO:0000256" key="4">
    <source>
        <dbReference type="ARBA" id="ARBA00022737"/>
    </source>
</evidence>
<dbReference type="RefSeq" id="WP_197737829.1">
    <property type="nucleotide sequence ID" value="NZ_LR699114.1"/>
</dbReference>
<sequence>MDIERICNLGRAVVETEAKMISSLMDRIDQNFAKACQFLHSCEGRIAVTGVGKSGHISKKIAATFASTGSPAFFIHPSEAKHGDIGMITKRDVLLALSNSGESEEIISILPFVKRLNIPLITLTGKPHSTLARAATINIDVSVEKEACPLGLAPTSSTTAALVMGDALAMALLEKRGFTETDFALSHPGGTLGRRLLLRVDEIMHQGDEIPLVSQHHSLKEALVEMTRKKLGMTTVINDAGELIGIFTDGDVRRAFDKNADIHNTQIQQVMSRNPKTITRHFLAAEALNIMETYKITSLVVVDEQNKPDGIIHIHDILRAGVV</sequence>
<dbReference type="SUPFAM" id="SSF53697">
    <property type="entry name" value="SIS domain"/>
    <property type="match status" value="1"/>
</dbReference>
<dbReference type="PROSITE" id="PS51371">
    <property type="entry name" value="CBS"/>
    <property type="match status" value="2"/>
</dbReference>
<dbReference type="PROSITE" id="PS51464">
    <property type="entry name" value="SIS"/>
    <property type="match status" value="1"/>
</dbReference>
<dbReference type="PANTHER" id="PTHR42745">
    <property type="match status" value="1"/>
</dbReference>
<keyword evidence="4" id="KW-0677">Repeat</keyword>
<dbReference type="EMBL" id="QQAX01000001">
    <property type="protein sequence ID" value="RDI48784.1"/>
    <property type="molecule type" value="Genomic_DNA"/>
</dbReference>
<evidence type="ECO:0000256" key="1">
    <source>
        <dbReference type="ARBA" id="ARBA00004756"/>
    </source>
</evidence>
<dbReference type="InterPro" id="IPR004800">
    <property type="entry name" value="KdsD/KpsF-type"/>
</dbReference>
<gene>
    <name evidence="14" type="ORF">C8D86_10163</name>
</gene>
<accession>A0A370H407</accession>
<dbReference type="GO" id="GO:0005975">
    <property type="term" value="P:carbohydrate metabolic process"/>
    <property type="evidence" value="ECO:0007669"/>
    <property type="project" value="InterPro"/>
</dbReference>
<dbReference type="CDD" id="cd05014">
    <property type="entry name" value="SIS_Kpsf"/>
    <property type="match status" value="1"/>
</dbReference>
<feature type="binding site" evidence="9">
    <location>
        <position position="76"/>
    </location>
    <ligand>
        <name>Zn(2+)</name>
        <dbReference type="ChEBI" id="CHEBI:29105"/>
    </ligand>
</feature>
<dbReference type="Proteomes" id="UP000254720">
    <property type="component" value="Unassembled WGS sequence"/>
</dbReference>
<evidence type="ECO:0000313" key="14">
    <source>
        <dbReference type="EMBL" id="RDI48784.1"/>
    </source>
</evidence>
<comment type="similarity">
    <text evidence="2 8">Belongs to the SIS family. GutQ/KpsF subfamily.</text>
</comment>
<dbReference type="CDD" id="cd04604">
    <property type="entry name" value="CBS_pair_SIS_assoc"/>
    <property type="match status" value="1"/>
</dbReference>
<evidence type="ECO:0000256" key="5">
    <source>
        <dbReference type="ARBA" id="ARBA00023122"/>
    </source>
</evidence>
<evidence type="ECO:0000256" key="8">
    <source>
        <dbReference type="PIRNR" id="PIRNR004692"/>
    </source>
</evidence>
<dbReference type="Gene3D" id="3.10.580.10">
    <property type="entry name" value="CBS-domain"/>
    <property type="match status" value="1"/>
</dbReference>
<evidence type="ECO:0000256" key="7">
    <source>
        <dbReference type="ARBA" id="ARBA00060658"/>
    </source>
</evidence>
<evidence type="ECO:0000256" key="10">
    <source>
        <dbReference type="PIRSR" id="PIRSR004692-3"/>
    </source>
</evidence>
<dbReference type="InterPro" id="IPR050986">
    <property type="entry name" value="GutQ/KpsF_isomerases"/>
</dbReference>